<dbReference type="OMA" id="QACHRET"/>
<evidence type="ECO:0000313" key="3">
    <source>
        <dbReference type="Ensembl" id="ENSSTUP00000091204.1"/>
    </source>
</evidence>
<dbReference type="InParanoid" id="A0A674D6H0"/>
<dbReference type="InterPro" id="IPR029343">
    <property type="entry name" value="CCDC14"/>
</dbReference>
<feature type="region of interest" description="Disordered" evidence="2">
    <location>
        <begin position="310"/>
        <end position="384"/>
    </location>
</feature>
<gene>
    <name evidence="3" type="primary">LOC115179610</name>
</gene>
<organism evidence="3 4">
    <name type="scientific">Salmo trutta</name>
    <name type="common">Brown trout</name>
    <dbReference type="NCBI Taxonomy" id="8032"/>
    <lineage>
        <taxon>Eukaryota</taxon>
        <taxon>Metazoa</taxon>
        <taxon>Chordata</taxon>
        <taxon>Craniata</taxon>
        <taxon>Vertebrata</taxon>
        <taxon>Euteleostomi</taxon>
        <taxon>Actinopterygii</taxon>
        <taxon>Neopterygii</taxon>
        <taxon>Teleostei</taxon>
        <taxon>Protacanthopterygii</taxon>
        <taxon>Salmoniformes</taxon>
        <taxon>Salmonidae</taxon>
        <taxon>Salmoninae</taxon>
        <taxon>Salmo</taxon>
    </lineage>
</organism>
<dbReference type="Gene3D" id="1.10.287.1490">
    <property type="match status" value="1"/>
</dbReference>
<proteinExistence type="predicted"/>
<protein>
    <submittedName>
        <fullName evidence="3">Coiled-coil domain containing 14</fullName>
    </submittedName>
</protein>
<feature type="region of interest" description="Disordered" evidence="2">
    <location>
        <begin position="1"/>
        <end position="38"/>
    </location>
</feature>
<dbReference type="GeneTree" id="ENSGT00390000017916"/>
<dbReference type="Proteomes" id="UP000472277">
    <property type="component" value="Chromosome 39"/>
</dbReference>
<feature type="compositionally biased region" description="Low complexity" evidence="2">
    <location>
        <begin position="310"/>
        <end position="335"/>
    </location>
</feature>
<dbReference type="PANTHER" id="PTHR22367:SF2">
    <property type="entry name" value="COILED-COIL DOMAIN-CONTAINING PROTEIN 14"/>
    <property type="match status" value="1"/>
</dbReference>
<keyword evidence="4" id="KW-1185">Reference proteome</keyword>
<sequence length="935" mass="99544">MPKQGLARHKVISSGRLTGGGRGQGSKKRGAGRPLVTSTEPAYSLYSTDSEDQVTTIHKGLDQCAALLDVILQAETAEAKPISVRGAGKTRAAKSRPLCTLGKERVDTERRKQTKRPVTQTAKKPGGTCVCVCSVCVCARVCWRACVHGVQKWITLSAPAPVQKTILSSLSYPGMRNNIQSSAGTSEPASDARFNCRLTTSTPTLSPQRLPPNNTGPSVPLAQPGGSIIGVASVHLGGSTSTAPLAAAGAVATSLPTAPLTGPVLSLLAAQPGGFVSGVGGPAAQRSSRSCSLHLGAPSVERLALSAPLSSDSSVSGESGHPISSSCSPSRQGPPVLFSEIHSHSQPHPQSHPQPHPLANTQPQSAPDAPSLGRGGQLVSTQDGGALAREACGHMEGNAGEEEEECPVRDTSAQTSFNIQTHTQLAYTHPHTHKDPVPVQAYLQHTHPGVAPNHTHSYTRMALGSKGCSPEGTARQVMTVQYLLGELKALLAGQDGVAERLVCELEQTVSLLPVMVGSSNIQAEIAPVLQPLRSENTLLRRRLRIVNQQLQERERAEREARDVHCDTDVSALQSEVNDAHKSLQELQRANTELRQALVDTQSQLQLANTELRQALVDTQSQLQQSEAECSHISKDVQSALDEVQGCNSRLEECQKENAALALNTQKRETEIHTLQEHLRALQVPVAESPAVTDIPTSCLPLTKRALDQYQDQQGPSDHPVSQYLWSLEQKGYGSVSLPCKGPECNYTHQQDFSVCTPGGQSVCVALERKATPPLAFAPLRETVRSPLPVEGSPLPVMSQRGGGSPLTVMSQRGGGTQGLQSLTVDLESFPQLKSIFSNFHQSNGLCSNGAGHSDLSQSHRRRLDMDMASPGKGRNTSLDSTGLSLCEVRSLASDWSAGSSSTFDTRDEQEFRNGLAALDASIASLQRTIKQDLKR</sequence>
<dbReference type="Pfam" id="PF15254">
    <property type="entry name" value="CCDC14"/>
    <property type="match status" value="3"/>
</dbReference>
<dbReference type="GO" id="GO:0071539">
    <property type="term" value="P:protein localization to centrosome"/>
    <property type="evidence" value="ECO:0007669"/>
    <property type="project" value="TreeGrafter"/>
</dbReference>
<reference evidence="3" key="2">
    <citation type="submission" date="2025-09" db="UniProtKB">
        <authorList>
            <consortium name="Ensembl"/>
        </authorList>
    </citation>
    <scope>IDENTIFICATION</scope>
</reference>
<feature type="compositionally biased region" description="Basic residues" evidence="2">
    <location>
        <begin position="1"/>
        <end position="11"/>
    </location>
</feature>
<evidence type="ECO:0000256" key="1">
    <source>
        <dbReference type="SAM" id="Coils"/>
    </source>
</evidence>
<evidence type="ECO:0000313" key="4">
    <source>
        <dbReference type="Proteomes" id="UP000472277"/>
    </source>
</evidence>
<accession>A0A674D6H0</accession>
<reference evidence="3" key="1">
    <citation type="submission" date="2025-08" db="UniProtKB">
        <authorList>
            <consortium name="Ensembl"/>
        </authorList>
    </citation>
    <scope>IDENTIFICATION</scope>
</reference>
<evidence type="ECO:0000256" key="2">
    <source>
        <dbReference type="SAM" id="MobiDB-lite"/>
    </source>
</evidence>
<dbReference type="Ensembl" id="ENSSTUT00000097039.1">
    <property type="protein sequence ID" value="ENSSTUP00000091204.1"/>
    <property type="gene ID" value="ENSSTUG00000040103.1"/>
</dbReference>
<feature type="coiled-coil region" evidence="1">
    <location>
        <begin position="546"/>
        <end position="656"/>
    </location>
</feature>
<name>A0A674D6H0_SALTR</name>
<dbReference type="PANTHER" id="PTHR22367">
    <property type="entry name" value="COILED-COIL DOMAIN-CONTAINING PROTEIN 14"/>
    <property type="match status" value="1"/>
</dbReference>
<keyword evidence="1" id="KW-0175">Coiled coil</keyword>
<dbReference type="AlphaFoldDB" id="A0A674D6H0"/>
<dbReference type="GO" id="GO:0034451">
    <property type="term" value="C:centriolar satellite"/>
    <property type="evidence" value="ECO:0007669"/>
    <property type="project" value="TreeGrafter"/>
</dbReference>